<sequence length="277" mass="31236">MRSKIFLFLFLVLGIIGFNTIFPVGAITSQWFPSVGTTSEYSIANYLTKWDYTRGESNTFNIYNFSGNKYIVSSYMDLTFPPIPLLWDSVENDSQISVLIDYTERSSTELYKNARIKIDNTIYNNTDFKFVGFRNLLSWLTSDMIFSTESNYLNINSLPSSDYGAFYDYIDNSLGVGSTFPVDIVVISVSQEFIIASSNSLYSNHTYLASSNGRVISYTLTFFHPMMTVIGHRSTAFVFTLQNDSSLGIPGFEVHIILGILGIISAIFIKKKSKPIL</sequence>
<dbReference type="AlphaFoldDB" id="A0A0F9IGM3"/>
<accession>A0A0F9IGM3</accession>
<organism evidence="2">
    <name type="scientific">marine sediment metagenome</name>
    <dbReference type="NCBI Taxonomy" id="412755"/>
    <lineage>
        <taxon>unclassified sequences</taxon>
        <taxon>metagenomes</taxon>
        <taxon>ecological metagenomes</taxon>
    </lineage>
</organism>
<keyword evidence="1" id="KW-0812">Transmembrane</keyword>
<gene>
    <name evidence="2" type="ORF">LCGC14_1581800</name>
</gene>
<proteinExistence type="predicted"/>
<evidence type="ECO:0000313" key="2">
    <source>
        <dbReference type="EMBL" id="KKM26731.1"/>
    </source>
</evidence>
<protein>
    <submittedName>
        <fullName evidence="2">Uncharacterized protein</fullName>
    </submittedName>
</protein>
<comment type="caution">
    <text evidence="2">The sequence shown here is derived from an EMBL/GenBank/DDBJ whole genome shotgun (WGS) entry which is preliminary data.</text>
</comment>
<name>A0A0F9IGM3_9ZZZZ</name>
<keyword evidence="1" id="KW-1133">Transmembrane helix</keyword>
<dbReference type="EMBL" id="LAZR01012459">
    <property type="protein sequence ID" value="KKM26731.1"/>
    <property type="molecule type" value="Genomic_DNA"/>
</dbReference>
<evidence type="ECO:0000256" key="1">
    <source>
        <dbReference type="SAM" id="Phobius"/>
    </source>
</evidence>
<reference evidence="2" key="1">
    <citation type="journal article" date="2015" name="Nature">
        <title>Complex archaea that bridge the gap between prokaryotes and eukaryotes.</title>
        <authorList>
            <person name="Spang A."/>
            <person name="Saw J.H."/>
            <person name="Jorgensen S.L."/>
            <person name="Zaremba-Niedzwiedzka K."/>
            <person name="Martijn J."/>
            <person name="Lind A.E."/>
            <person name="van Eijk R."/>
            <person name="Schleper C."/>
            <person name="Guy L."/>
            <person name="Ettema T.J."/>
        </authorList>
    </citation>
    <scope>NUCLEOTIDE SEQUENCE</scope>
</reference>
<keyword evidence="1" id="KW-0472">Membrane</keyword>
<feature type="transmembrane region" description="Helical" evidence="1">
    <location>
        <begin position="247"/>
        <end position="269"/>
    </location>
</feature>